<dbReference type="PIRSF" id="PIRSF004846">
    <property type="entry name" value="ModA"/>
    <property type="match status" value="1"/>
</dbReference>
<dbReference type="RefSeq" id="WP_153724292.1">
    <property type="nucleotide sequence ID" value="NZ_CP045875.1"/>
</dbReference>
<accession>A0A5Q2MZA7</accession>
<dbReference type="Gene3D" id="3.40.190.10">
    <property type="entry name" value="Periplasmic binding protein-like II"/>
    <property type="match status" value="2"/>
</dbReference>
<dbReference type="EMBL" id="CP045875">
    <property type="protein sequence ID" value="QGG46779.1"/>
    <property type="molecule type" value="Genomic_DNA"/>
</dbReference>
<evidence type="ECO:0000313" key="5">
    <source>
        <dbReference type="EMBL" id="QGG46779.1"/>
    </source>
</evidence>
<dbReference type="InterPro" id="IPR005950">
    <property type="entry name" value="ModA"/>
</dbReference>
<dbReference type="OrthoDB" id="9785015at2"/>
<gene>
    <name evidence="5" type="primary">modA</name>
    <name evidence="5" type="ORF">FTV88_0600</name>
</gene>
<dbReference type="CDD" id="cd13539">
    <property type="entry name" value="PBP2_AvModA"/>
    <property type="match status" value="1"/>
</dbReference>
<dbReference type="NCBIfam" id="TIGR01256">
    <property type="entry name" value="modA"/>
    <property type="match status" value="1"/>
</dbReference>
<dbReference type="GO" id="GO:0046872">
    <property type="term" value="F:metal ion binding"/>
    <property type="evidence" value="ECO:0007669"/>
    <property type="project" value="UniProtKB-KW"/>
</dbReference>
<dbReference type="Pfam" id="PF13531">
    <property type="entry name" value="SBP_bac_11"/>
    <property type="match status" value="1"/>
</dbReference>
<feature type="binding site" evidence="4">
    <location>
        <position position="90"/>
    </location>
    <ligand>
        <name>molybdate</name>
        <dbReference type="ChEBI" id="CHEBI:36264"/>
    </ligand>
</feature>
<proteinExistence type="inferred from homology"/>
<dbReference type="GO" id="GO:0015689">
    <property type="term" value="P:molybdate ion transport"/>
    <property type="evidence" value="ECO:0007669"/>
    <property type="project" value="InterPro"/>
</dbReference>
<dbReference type="Proteomes" id="UP000366051">
    <property type="component" value="Chromosome"/>
</dbReference>
<dbReference type="KEGG" id="hcv:FTV88_0600"/>
<name>A0A5Q2MZA7_9FIRM</name>
<keyword evidence="3" id="KW-0732">Signal</keyword>
<keyword evidence="2 4" id="KW-0479">Metal-binding</keyword>
<dbReference type="InterPro" id="IPR050682">
    <property type="entry name" value="ModA/WtpA"/>
</dbReference>
<dbReference type="AlphaFoldDB" id="A0A5Q2MZA7"/>
<dbReference type="SUPFAM" id="SSF53850">
    <property type="entry name" value="Periplasmic binding protein-like II"/>
    <property type="match status" value="1"/>
</dbReference>
<dbReference type="PANTHER" id="PTHR30632:SF14">
    <property type="entry name" value="TUNGSTATE_MOLYBDATE_CHROMATE-BINDING PROTEIN MODA"/>
    <property type="match status" value="1"/>
</dbReference>
<evidence type="ECO:0000313" key="6">
    <source>
        <dbReference type="Proteomes" id="UP000366051"/>
    </source>
</evidence>
<protein>
    <submittedName>
        <fullName evidence="5">Molybdate ABC transporter, periplasmic molybdate-binding protein</fullName>
    </submittedName>
</protein>
<keyword evidence="6" id="KW-1185">Reference proteome</keyword>
<dbReference type="InterPro" id="IPR044084">
    <property type="entry name" value="AvModA-like_subst-bd"/>
</dbReference>
<evidence type="ECO:0000256" key="3">
    <source>
        <dbReference type="ARBA" id="ARBA00022729"/>
    </source>
</evidence>
<sequence length="282" mass="31463">MKRSRKKEWNNRNDQNLLLWLALLIVAATLLTGCGASKEASSVETTMASVHQREKLHIAAAADLTRAFQELTQQFEEEQGIVAELSFGSTGTYAMQIENGAHYDVFAAANVAFVERLRQQGLTIEDTQKLYAQGRIGIATMKKQGVTIESLEELIEDQRIHKVAIADPSHAPYGTAAQEALQHRGLWEDLQGKLVYGRNIQDTLVLLQTGNVDAAIIALSIHDSEQLNFTLIDDNWHNPLNQAITVVKSTKQEEKARAFVDYLLSEKGQQIMNKYGFVLPED</sequence>
<dbReference type="GO" id="GO:0030973">
    <property type="term" value="F:molybdate ion binding"/>
    <property type="evidence" value="ECO:0007669"/>
    <property type="project" value="InterPro"/>
</dbReference>
<reference evidence="6" key="1">
    <citation type="submission" date="2019-11" db="EMBL/GenBank/DDBJ databases">
        <title>Genome sequence of Heliorestis convoluta strain HH, an alkaliphilic and minimalistic phototrophic bacterium from a soda lake in Egypt.</title>
        <authorList>
            <person name="Dewey E.D."/>
            <person name="Stokes L.M."/>
            <person name="Burchell B.M."/>
            <person name="Shaffer K.N."/>
            <person name="Huntington A.M."/>
            <person name="Baker J.M."/>
            <person name="Nadendla S."/>
            <person name="Giglio M.G."/>
            <person name="Touchman J.W."/>
            <person name="Blankenship R.E."/>
            <person name="Madigan M.T."/>
            <person name="Sattley W.M."/>
        </authorList>
    </citation>
    <scope>NUCLEOTIDE SEQUENCE [LARGE SCALE GENOMIC DNA]</scope>
    <source>
        <strain evidence="6">HH</strain>
    </source>
</reference>
<dbReference type="PANTHER" id="PTHR30632">
    <property type="entry name" value="MOLYBDATE-BINDING PERIPLASMIC PROTEIN"/>
    <property type="match status" value="1"/>
</dbReference>
<dbReference type="PROSITE" id="PS51257">
    <property type="entry name" value="PROKAR_LIPOPROTEIN"/>
    <property type="match status" value="1"/>
</dbReference>
<feature type="binding site" evidence="4">
    <location>
        <position position="200"/>
    </location>
    <ligand>
        <name>molybdate</name>
        <dbReference type="ChEBI" id="CHEBI:36264"/>
    </ligand>
</feature>
<evidence type="ECO:0000256" key="2">
    <source>
        <dbReference type="ARBA" id="ARBA00022723"/>
    </source>
</evidence>
<organism evidence="5 6">
    <name type="scientific">Heliorestis convoluta</name>
    <dbReference type="NCBI Taxonomy" id="356322"/>
    <lineage>
        <taxon>Bacteria</taxon>
        <taxon>Bacillati</taxon>
        <taxon>Bacillota</taxon>
        <taxon>Clostridia</taxon>
        <taxon>Eubacteriales</taxon>
        <taxon>Heliobacteriaceae</taxon>
        <taxon>Heliorestis</taxon>
    </lineage>
</organism>
<comment type="similarity">
    <text evidence="1">Belongs to the bacterial solute-binding protein ModA family.</text>
</comment>
<evidence type="ECO:0000256" key="1">
    <source>
        <dbReference type="ARBA" id="ARBA00009175"/>
    </source>
</evidence>
<keyword evidence="4" id="KW-0500">Molybdenum</keyword>
<evidence type="ECO:0000256" key="4">
    <source>
        <dbReference type="PIRSR" id="PIRSR004846-1"/>
    </source>
</evidence>